<comment type="caution">
    <text evidence="5">The sequence shown here is derived from an EMBL/GenBank/DDBJ whole genome shotgun (WGS) entry which is preliminary data.</text>
</comment>
<reference evidence="5 6" key="1">
    <citation type="submission" date="2020-08" db="EMBL/GenBank/DDBJ databases">
        <title>Genomic Encyclopedia of Type Strains, Phase III (KMG-III): the genomes of soil and plant-associated and newly described type strains.</title>
        <authorList>
            <person name="Whitman W."/>
        </authorList>
    </citation>
    <scope>NUCLEOTIDE SEQUENCE [LARGE SCALE GENOMIC DNA]</scope>
    <source>
        <strain evidence="5 6">CECT 8712</strain>
    </source>
</reference>
<dbReference type="NCBIfam" id="TIGR03026">
    <property type="entry name" value="NDP-sugDHase"/>
    <property type="match status" value="1"/>
</dbReference>
<dbReference type="InterPro" id="IPR036291">
    <property type="entry name" value="NAD(P)-bd_dom_sf"/>
</dbReference>
<keyword evidence="6" id="KW-1185">Reference proteome</keyword>
<feature type="domain" description="UDP-glucose/GDP-mannose dehydrogenase C-terminal" evidence="4">
    <location>
        <begin position="334"/>
        <end position="429"/>
    </location>
</feature>
<dbReference type="PIRSF" id="PIRSF500136">
    <property type="entry name" value="UDP_ManNAc_DH"/>
    <property type="match status" value="1"/>
</dbReference>
<evidence type="ECO:0000256" key="1">
    <source>
        <dbReference type="ARBA" id="ARBA00023002"/>
    </source>
</evidence>
<dbReference type="InterPro" id="IPR014027">
    <property type="entry name" value="UDP-Glc/GDP-Man_DH_C"/>
</dbReference>
<dbReference type="GO" id="GO:0000271">
    <property type="term" value="P:polysaccharide biosynthetic process"/>
    <property type="evidence" value="ECO:0007669"/>
    <property type="project" value="InterPro"/>
</dbReference>
<name>A0A841IRC2_9ACTN</name>
<dbReference type="AlphaFoldDB" id="A0A841IRC2"/>
<evidence type="ECO:0000313" key="6">
    <source>
        <dbReference type="Proteomes" id="UP000536604"/>
    </source>
</evidence>
<organism evidence="5 6">
    <name type="scientific">Nocardiopsis algeriensis</name>
    <dbReference type="NCBI Taxonomy" id="1478215"/>
    <lineage>
        <taxon>Bacteria</taxon>
        <taxon>Bacillati</taxon>
        <taxon>Actinomycetota</taxon>
        <taxon>Actinomycetes</taxon>
        <taxon>Streptosporangiales</taxon>
        <taxon>Nocardiopsidaceae</taxon>
        <taxon>Nocardiopsis</taxon>
    </lineage>
</organism>
<dbReference type="InterPro" id="IPR001732">
    <property type="entry name" value="UDP-Glc/GDP-Man_DH_N"/>
</dbReference>
<dbReference type="Gene3D" id="3.40.50.720">
    <property type="entry name" value="NAD(P)-binding Rossmann-like Domain"/>
    <property type="match status" value="2"/>
</dbReference>
<dbReference type="PANTHER" id="PTHR43491:SF1">
    <property type="entry name" value="UDP-N-ACETYL-D-MANNOSAMINE DEHYDROGENASE"/>
    <property type="match status" value="1"/>
</dbReference>
<evidence type="ECO:0000259" key="4">
    <source>
        <dbReference type="SMART" id="SM00984"/>
    </source>
</evidence>
<dbReference type="InterPro" id="IPR014026">
    <property type="entry name" value="UDP-Glc/GDP-Man_DH_dimer"/>
</dbReference>
<evidence type="ECO:0000313" key="5">
    <source>
        <dbReference type="EMBL" id="MBB6118851.1"/>
    </source>
</evidence>
<dbReference type="GO" id="GO:0016628">
    <property type="term" value="F:oxidoreductase activity, acting on the CH-CH group of donors, NAD or NADP as acceptor"/>
    <property type="evidence" value="ECO:0007669"/>
    <property type="project" value="InterPro"/>
</dbReference>
<dbReference type="InterPro" id="IPR028359">
    <property type="entry name" value="UDP_ManNAc/GlcNAc_DH"/>
</dbReference>
<evidence type="ECO:0000256" key="3">
    <source>
        <dbReference type="PIRNR" id="PIRNR000124"/>
    </source>
</evidence>
<dbReference type="InterPro" id="IPR017476">
    <property type="entry name" value="UDP-Glc/GDP-Man"/>
</dbReference>
<accession>A0A841IRC2</accession>
<dbReference type="SUPFAM" id="SSF52413">
    <property type="entry name" value="UDP-glucose/GDP-mannose dehydrogenase C-terminal domain"/>
    <property type="match status" value="1"/>
</dbReference>
<dbReference type="Proteomes" id="UP000536604">
    <property type="component" value="Unassembled WGS sequence"/>
</dbReference>
<dbReference type="SUPFAM" id="SSF48179">
    <property type="entry name" value="6-phosphogluconate dehydrogenase C-terminal domain-like"/>
    <property type="match status" value="1"/>
</dbReference>
<dbReference type="InterPro" id="IPR008927">
    <property type="entry name" value="6-PGluconate_DH-like_C_sf"/>
</dbReference>
<sequence>MDAAVSNPAHAPEQSAAAVSDLVVIGLGYVGLPLAAEAVSAGLKVTGFDVSEHVVAGLNDGVSHIDDLSDEDVATMLDKGFSATADPLCMSTARTIVICVPTPLSSEGGPDLGAVTAAAGTISRNLTPGTLVVLESTTYPGTTEEVVRPILEESGLVAGADFHLAFSPERIDPGNPTFGVANTPKVVGGLTEECGAAAAEFYSRFIGTVVRARGTREAEMAKLLENTYRHVNIALVNEMAVFCQELGVDLWDSIAAAATKPFGFQAFYPGPGVGGHCIPIDPNYLSYKVKTLGYPFRFVELAQEINNRMPAYVIQRAQELLNESGLALSRSKVLLLGVTYKADIADQRESPARPVARKLLAKGAQITYHDPHVESWQVEGADVPRSEILEQALAEADLTILLTDHSEYRPKLLERYARLLLDTRGVLRRPEPDETPDVSGRLRRSIGREGVQVL</sequence>
<dbReference type="PIRSF" id="PIRSF000124">
    <property type="entry name" value="UDPglc_GDPman_dh"/>
    <property type="match status" value="1"/>
</dbReference>
<dbReference type="GO" id="GO:0051287">
    <property type="term" value="F:NAD binding"/>
    <property type="evidence" value="ECO:0007669"/>
    <property type="project" value="InterPro"/>
</dbReference>
<dbReference type="Pfam" id="PF00984">
    <property type="entry name" value="UDPG_MGDP_dh"/>
    <property type="match status" value="1"/>
</dbReference>
<dbReference type="SUPFAM" id="SSF51735">
    <property type="entry name" value="NAD(P)-binding Rossmann-fold domains"/>
    <property type="match status" value="1"/>
</dbReference>
<dbReference type="EMBL" id="JACHJO010000002">
    <property type="protein sequence ID" value="MBB6118851.1"/>
    <property type="molecule type" value="Genomic_DNA"/>
</dbReference>
<proteinExistence type="inferred from homology"/>
<keyword evidence="2" id="KW-0520">NAD</keyword>
<comment type="similarity">
    <text evidence="3">Belongs to the UDP-glucose/GDP-mannose dehydrogenase family.</text>
</comment>
<protein>
    <submittedName>
        <fullName evidence="5">Nucleotide sugar dehydrogenase</fullName>
    </submittedName>
</protein>
<dbReference type="SMART" id="SM00984">
    <property type="entry name" value="UDPG_MGDP_dh_C"/>
    <property type="match status" value="1"/>
</dbReference>
<dbReference type="GO" id="GO:0016616">
    <property type="term" value="F:oxidoreductase activity, acting on the CH-OH group of donors, NAD or NADP as acceptor"/>
    <property type="evidence" value="ECO:0007669"/>
    <property type="project" value="InterPro"/>
</dbReference>
<dbReference type="Pfam" id="PF03720">
    <property type="entry name" value="UDPG_MGDP_dh_C"/>
    <property type="match status" value="1"/>
</dbReference>
<gene>
    <name evidence="5" type="ORF">FHS13_000783</name>
</gene>
<evidence type="ECO:0000256" key="2">
    <source>
        <dbReference type="ARBA" id="ARBA00023027"/>
    </source>
</evidence>
<dbReference type="RefSeq" id="WP_184287545.1">
    <property type="nucleotide sequence ID" value="NZ_JACHJO010000002.1"/>
</dbReference>
<keyword evidence="1" id="KW-0560">Oxidoreductase</keyword>
<dbReference type="InterPro" id="IPR036220">
    <property type="entry name" value="UDP-Glc/GDP-Man_DH_C_sf"/>
</dbReference>
<dbReference type="Pfam" id="PF03721">
    <property type="entry name" value="UDPG_MGDP_dh_N"/>
    <property type="match status" value="1"/>
</dbReference>
<dbReference type="PANTHER" id="PTHR43491">
    <property type="entry name" value="UDP-N-ACETYL-D-MANNOSAMINE DEHYDROGENASE"/>
    <property type="match status" value="1"/>
</dbReference>